<dbReference type="InterPro" id="IPR013083">
    <property type="entry name" value="Znf_RING/FYVE/PHD"/>
</dbReference>
<gene>
    <name evidence="5" type="ORF">GALMADRAFT_46863</name>
</gene>
<dbReference type="OrthoDB" id="3267958at2759"/>
<accession>A0A067S398</accession>
<evidence type="ECO:0000256" key="1">
    <source>
        <dbReference type="ARBA" id="ARBA00022723"/>
    </source>
</evidence>
<evidence type="ECO:0000313" key="6">
    <source>
        <dbReference type="Proteomes" id="UP000027222"/>
    </source>
</evidence>
<dbReference type="GO" id="GO:0008270">
    <property type="term" value="F:zinc ion binding"/>
    <property type="evidence" value="ECO:0007669"/>
    <property type="project" value="UniProtKB-KW"/>
</dbReference>
<dbReference type="AlphaFoldDB" id="A0A067S398"/>
<dbReference type="SMART" id="SM00249">
    <property type="entry name" value="PHD"/>
    <property type="match status" value="1"/>
</dbReference>
<dbReference type="Gene3D" id="3.30.40.10">
    <property type="entry name" value="Zinc/RING finger domain, C3HC4 (zinc finger)"/>
    <property type="match status" value="1"/>
</dbReference>
<name>A0A067S398_GALM3</name>
<dbReference type="EMBL" id="KL142458">
    <property type="protein sequence ID" value="KDR65310.1"/>
    <property type="molecule type" value="Genomic_DNA"/>
</dbReference>
<evidence type="ECO:0000256" key="3">
    <source>
        <dbReference type="ARBA" id="ARBA00022833"/>
    </source>
</evidence>
<dbReference type="SUPFAM" id="SSF57903">
    <property type="entry name" value="FYVE/PHD zinc finger"/>
    <property type="match status" value="1"/>
</dbReference>
<keyword evidence="1" id="KW-0479">Metal-binding</keyword>
<keyword evidence="6" id="KW-1185">Reference proteome</keyword>
<dbReference type="Proteomes" id="UP000027222">
    <property type="component" value="Unassembled WGS sequence"/>
</dbReference>
<dbReference type="PROSITE" id="PS01359">
    <property type="entry name" value="ZF_PHD_1"/>
    <property type="match status" value="1"/>
</dbReference>
<feature type="non-terminal residue" evidence="5">
    <location>
        <position position="1"/>
    </location>
</feature>
<evidence type="ECO:0000313" key="5">
    <source>
        <dbReference type="EMBL" id="KDR65310.1"/>
    </source>
</evidence>
<dbReference type="InterPro" id="IPR019786">
    <property type="entry name" value="Zinc_finger_PHD-type_CS"/>
</dbReference>
<organism evidence="5 6">
    <name type="scientific">Galerina marginata (strain CBS 339.88)</name>
    <dbReference type="NCBI Taxonomy" id="685588"/>
    <lineage>
        <taxon>Eukaryota</taxon>
        <taxon>Fungi</taxon>
        <taxon>Dikarya</taxon>
        <taxon>Basidiomycota</taxon>
        <taxon>Agaricomycotina</taxon>
        <taxon>Agaricomycetes</taxon>
        <taxon>Agaricomycetidae</taxon>
        <taxon>Agaricales</taxon>
        <taxon>Agaricineae</taxon>
        <taxon>Strophariaceae</taxon>
        <taxon>Galerina</taxon>
    </lineage>
</organism>
<evidence type="ECO:0000259" key="4">
    <source>
        <dbReference type="SMART" id="SM00249"/>
    </source>
</evidence>
<reference evidence="6" key="1">
    <citation type="journal article" date="2014" name="Proc. Natl. Acad. Sci. U.S.A.">
        <title>Extensive sampling of basidiomycete genomes demonstrates inadequacy of the white-rot/brown-rot paradigm for wood decay fungi.</title>
        <authorList>
            <person name="Riley R."/>
            <person name="Salamov A.A."/>
            <person name="Brown D.W."/>
            <person name="Nagy L.G."/>
            <person name="Floudas D."/>
            <person name="Held B.W."/>
            <person name="Levasseur A."/>
            <person name="Lombard V."/>
            <person name="Morin E."/>
            <person name="Otillar R."/>
            <person name="Lindquist E.A."/>
            <person name="Sun H."/>
            <person name="LaButti K.M."/>
            <person name="Schmutz J."/>
            <person name="Jabbour D."/>
            <person name="Luo H."/>
            <person name="Baker S.E."/>
            <person name="Pisabarro A.G."/>
            <person name="Walton J.D."/>
            <person name="Blanchette R.A."/>
            <person name="Henrissat B."/>
            <person name="Martin F."/>
            <person name="Cullen D."/>
            <person name="Hibbett D.S."/>
            <person name="Grigoriev I.V."/>
        </authorList>
    </citation>
    <scope>NUCLEOTIDE SEQUENCE [LARGE SCALE GENOMIC DNA]</scope>
    <source>
        <strain evidence="6">CBS 339.88</strain>
    </source>
</reference>
<feature type="domain" description="Zinc finger PHD-type" evidence="4">
    <location>
        <begin position="3"/>
        <end position="50"/>
    </location>
</feature>
<dbReference type="InterPro" id="IPR001965">
    <property type="entry name" value="Znf_PHD"/>
</dbReference>
<feature type="non-terminal residue" evidence="5">
    <location>
        <position position="53"/>
    </location>
</feature>
<sequence>LDDCLCGDRVDSSASNAIQCKRNGCETVWYHLSCVSLEQVQRNWVCEACGTSR</sequence>
<dbReference type="InterPro" id="IPR011011">
    <property type="entry name" value="Znf_FYVE_PHD"/>
</dbReference>
<protein>
    <recommendedName>
        <fullName evidence="4">Zinc finger PHD-type domain-containing protein</fullName>
    </recommendedName>
</protein>
<proteinExistence type="predicted"/>
<evidence type="ECO:0000256" key="2">
    <source>
        <dbReference type="ARBA" id="ARBA00022771"/>
    </source>
</evidence>
<dbReference type="HOGENOM" id="CLU_182426_0_0_1"/>
<keyword evidence="3" id="KW-0862">Zinc</keyword>
<keyword evidence="2" id="KW-0863">Zinc-finger</keyword>